<keyword evidence="1" id="KW-0472">Membrane</keyword>
<evidence type="ECO:0000313" key="2">
    <source>
        <dbReference type="EMBL" id="SBT85582.1"/>
    </source>
</evidence>
<sequence length="255" mass="30632">MEQNIKLILPVKIIVFILLTWIYYLNKDRIFNKNLNDNIDLNKKLHTINCRLLAKYKQDKNYNDVGLKNNIQNKREHQEKNIYNNKKWGKGKNKESNRSLLNKAQYYTEFIDYNNGMFDGKHFHFEKKWIKKKDYDNFLEKNRRIRDISLKKIKFRKYRYGFPMLFLFFLLGIGLPILCGFELPGVSFKTIIDDLYTKIKTGINSLIELQDGHIYLILFCIFIVIFSIILIIAIPKILKNNEKYHKINLMNKGYE</sequence>
<gene>
    <name evidence="2" type="primary">PmUG01_00040400</name>
    <name evidence="2" type="ORF">PMUG01_00040400</name>
</gene>
<evidence type="ECO:0000256" key="1">
    <source>
        <dbReference type="SAM" id="Phobius"/>
    </source>
</evidence>
<feature type="transmembrane region" description="Helical" evidence="1">
    <location>
        <begin position="6"/>
        <end position="25"/>
    </location>
</feature>
<dbReference type="Pfam" id="PF12420">
    <property type="entry name" value="DUF3671"/>
    <property type="match status" value="1"/>
</dbReference>
<dbReference type="AlphaFoldDB" id="A0A1D3JH08"/>
<proteinExistence type="predicted"/>
<dbReference type="Proteomes" id="UP000219813">
    <property type="component" value="Unassembled WGS sequence"/>
</dbReference>
<organism evidence="2 3">
    <name type="scientific">Plasmodium malariae</name>
    <dbReference type="NCBI Taxonomy" id="5858"/>
    <lineage>
        <taxon>Eukaryota</taxon>
        <taxon>Sar</taxon>
        <taxon>Alveolata</taxon>
        <taxon>Apicomplexa</taxon>
        <taxon>Aconoidasida</taxon>
        <taxon>Haemosporida</taxon>
        <taxon>Plasmodiidae</taxon>
        <taxon>Plasmodium</taxon>
        <taxon>Plasmodium (Plasmodium)</taxon>
    </lineage>
</organism>
<feature type="transmembrane region" description="Helical" evidence="1">
    <location>
        <begin position="160"/>
        <end position="178"/>
    </location>
</feature>
<reference evidence="2 3" key="1">
    <citation type="submission" date="2016-06" db="EMBL/GenBank/DDBJ databases">
        <authorList>
            <consortium name="Pathogen Informatics"/>
        </authorList>
    </citation>
    <scope>NUCLEOTIDE SEQUENCE [LARGE SCALE GENOMIC DNA]</scope>
</reference>
<dbReference type="OrthoDB" id="10669034at2759"/>
<dbReference type="GeneID" id="39865867"/>
<keyword evidence="1" id="KW-1133">Transmembrane helix</keyword>
<dbReference type="EMBL" id="FLRL01000013">
    <property type="protein sequence ID" value="SBT85582.1"/>
    <property type="molecule type" value="Genomic_DNA"/>
</dbReference>
<keyword evidence="1" id="KW-0812">Transmembrane</keyword>
<dbReference type="RefSeq" id="XP_028858957.1">
    <property type="nucleotide sequence ID" value="XM_029003211.1"/>
</dbReference>
<dbReference type="VEuPathDB" id="PlasmoDB:PmUG01_00040400"/>
<dbReference type="InterPro" id="IPR022139">
    <property type="entry name" value="Fam-L/Fam-M-like_plasmodium"/>
</dbReference>
<evidence type="ECO:0000313" key="3">
    <source>
        <dbReference type="Proteomes" id="UP000219813"/>
    </source>
</evidence>
<dbReference type="KEGG" id="pmal:PMUG01_00040400"/>
<keyword evidence="3" id="KW-1185">Reference proteome</keyword>
<name>A0A1D3JH08_PLAMA</name>
<protein>
    <submittedName>
        <fullName evidence="2">Fam-m protein</fullName>
    </submittedName>
</protein>
<accession>A0A1D3JH08</accession>
<feature type="transmembrane region" description="Helical" evidence="1">
    <location>
        <begin position="214"/>
        <end position="234"/>
    </location>
</feature>